<proteinExistence type="predicted"/>
<evidence type="ECO:0000256" key="1">
    <source>
        <dbReference type="SAM" id="MobiDB-lite"/>
    </source>
</evidence>
<feature type="region of interest" description="Disordered" evidence="1">
    <location>
        <begin position="1"/>
        <end position="111"/>
    </location>
</feature>
<evidence type="ECO:0000313" key="3">
    <source>
        <dbReference type="Proteomes" id="UP001066276"/>
    </source>
</evidence>
<sequence length="125" mass="14295">MCWARWGMLGAGPEEDGVDSELRAEQSHPLKDERNTGSPGKTTSLHLTKRERKHERKDRNRTSRTNITMITVSGPEEPSKEDILTNPEEEPSKEDIRTNPEEIRKDDEPLRECRIKTAPHVLIGI</sequence>
<accession>A0AAV7RQQ0</accession>
<evidence type="ECO:0000313" key="2">
    <source>
        <dbReference type="EMBL" id="KAJ1155151.1"/>
    </source>
</evidence>
<dbReference type="EMBL" id="JANPWB010000009">
    <property type="protein sequence ID" value="KAJ1155151.1"/>
    <property type="molecule type" value="Genomic_DNA"/>
</dbReference>
<feature type="compositionally biased region" description="Basic residues" evidence="1">
    <location>
        <begin position="47"/>
        <end position="56"/>
    </location>
</feature>
<comment type="caution">
    <text evidence="2">The sequence shown here is derived from an EMBL/GenBank/DDBJ whole genome shotgun (WGS) entry which is preliminary data.</text>
</comment>
<dbReference type="AlphaFoldDB" id="A0AAV7RQQ0"/>
<feature type="compositionally biased region" description="Polar residues" evidence="1">
    <location>
        <begin position="36"/>
        <end position="46"/>
    </location>
</feature>
<name>A0AAV7RQQ0_PLEWA</name>
<organism evidence="2 3">
    <name type="scientific">Pleurodeles waltl</name>
    <name type="common">Iberian ribbed newt</name>
    <dbReference type="NCBI Taxonomy" id="8319"/>
    <lineage>
        <taxon>Eukaryota</taxon>
        <taxon>Metazoa</taxon>
        <taxon>Chordata</taxon>
        <taxon>Craniata</taxon>
        <taxon>Vertebrata</taxon>
        <taxon>Euteleostomi</taxon>
        <taxon>Amphibia</taxon>
        <taxon>Batrachia</taxon>
        <taxon>Caudata</taxon>
        <taxon>Salamandroidea</taxon>
        <taxon>Salamandridae</taxon>
        <taxon>Pleurodelinae</taxon>
        <taxon>Pleurodeles</taxon>
    </lineage>
</organism>
<feature type="compositionally biased region" description="Basic and acidic residues" evidence="1">
    <location>
        <begin position="20"/>
        <end position="35"/>
    </location>
</feature>
<gene>
    <name evidence="2" type="ORF">NDU88_007886</name>
</gene>
<protein>
    <submittedName>
        <fullName evidence="2">Uncharacterized protein</fullName>
    </submittedName>
</protein>
<reference evidence="2" key="1">
    <citation type="journal article" date="2022" name="bioRxiv">
        <title>Sequencing and chromosome-scale assembly of the giantPleurodeles waltlgenome.</title>
        <authorList>
            <person name="Brown T."/>
            <person name="Elewa A."/>
            <person name="Iarovenko S."/>
            <person name="Subramanian E."/>
            <person name="Araus A.J."/>
            <person name="Petzold A."/>
            <person name="Susuki M."/>
            <person name="Suzuki K.-i.T."/>
            <person name="Hayashi T."/>
            <person name="Toyoda A."/>
            <person name="Oliveira C."/>
            <person name="Osipova E."/>
            <person name="Leigh N.D."/>
            <person name="Simon A."/>
            <person name="Yun M.H."/>
        </authorList>
    </citation>
    <scope>NUCLEOTIDE SEQUENCE</scope>
    <source>
        <strain evidence="2">20211129_DDA</strain>
        <tissue evidence="2">Liver</tissue>
    </source>
</reference>
<keyword evidence="3" id="KW-1185">Reference proteome</keyword>
<feature type="compositionally biased region" description="Basic and acidic residues" evidence="1">
    <location>
        <begin position="93"/>
        <end position="111"/>
    </location>
</feature>
<dbReference type="Proteomes" id="UP001066276">
    <property type="component" value="Chromosome 5"/>
</dbReference>